<dbReference type="PANTHER" id="PTHR42973:SF7">
    <property type="entry name" value="FAD-BINDING PCMH-TYPE DOMAIN-CONTAINING PROTEIN"/>
    <property type="match status" value="1"/>
</dbReference>
<keyword evidence="7" id="KW-1185">Reference proteome</keyword>
<dbReference type="InterPro" id="IPR050416">
    <property type="entry name" value="FAD-linked_Oxidoreductase"/>
</dbReference>
<dbReference type="InterPro" id="IPR016166">
    <property type="entry name" value="FAD-bd_PCMH"/>
</dbReference>
<dbReference type="SUPFAM" id="SSF55103">
    <property type="entry name" value="FAD-linked oxidases, C-terminal domain"/>
    <property type="match status" value="1"/>
</dbReference>
<dbReference type="Gene3D" id="3.30.465.10">
    <property type="match status" value="1"/>
</dbReference>
<evidence type="ECO:0000256" key="3">
    <source>
        <dbReference type="ARBA" id="ARBA00022827"/>
    </source>
</evidence>
<gene>
    <name evidence="6" type="ORF">BJX66DRAFT_349056</name>
</gene>
<feature type="domain" description="FAD-binding PCMH-type" evidence="5">
    <location>
        <begin position="41"/>
        <end position="211"/>
    </location>
</feature>
<sequence>MSNHLLAQLPSLRTAVSAKCEILHDSQDPVFQKYLARWSNINLKPPGAIVLPRFEDDCLKIVQWAISLGIPFVPKSGGHSRWSTIDEEGIIIDLSHFTGVMVDAGNQTATLTGGVLTGEVGERLAQQGLFTALGNSNTVGAIPYFLNGGNSMTSPLIGFGADQILSARIITAAGELIDVDDESHPDLLYALRGAGQFFGLVTQLTVRAHPISSLRKQQGLVWSGAFIFPLDRAAEVLAVAKHIADDPENLTVGMLMTAKPAPHRIPSLIVSVGLLGDEDPSQVFSALYALHPTTSMGSDVPIANAGAANDALNAHGDFKRFGQAGFREFSTERFLQTIGIWERLVDECPDEVDSSFNLAWFSRPVKRPAFESAMGVHDIRFWQTNVIWHTDPENREKVDRFNEECLALVRGPDESQYVDFQNGTRSRPIRYRYPGEERLARLRQLKREWDPNGVFTRQLLD</sequence>
<dbReference type="InterPro" id="IPR016169">
    <property type="entry name" value="FAD-bd_PCMH_sub2"/>
</dbReference>
<evidence type="ECO:0000259" key="5">
    <source>
        <dbReference type="PROSITE" id="PS51387"/>
    </source>
</evidence>
<protein>
    <submittedName>
        <fullName evidence="6">FAD binding domain-containing protein</fullName>
    </submittedName>
</protein>
<dbReference type="Proteomes" id="UP001610563">
    <property type="component" value="Unassembled WGS sequence"/>
</dbReference>
<accession>A0ABR4FKV7</accession>
<organism evidence="6 7">
    <name type="scientific">Aspergillus keveii</name>
    <dbReference type="NCBI Taxonomy" id="714993"/>
    <lineage>
        <taxon>Eukaryota</taxon>
        <taxon>Fungi</taxon>
        <taxon>Dikarya</taxon>
        <taxon>Ascomycota</taxon>
        <taxon>Pezizomycotina</taxon>
        <taxon>Eurotiomycetes</taxon>
        <taxon>Eurotiomycetidae</taxon>
        <taxon>Eurotiales</taxon>
        <taxon>Aspergillaceae</taxon>
        <taxon>Aspergillus</taxon>
        <taxon>Aspergillus subgen. Nidulantes</taxon>
    </lineage>
</organism>
<dbReference type="InterPro" id="IPR006094">
    <property type="entry name" value="Oxid_FAD_bind_N"/>
</dbReference>
<comment type="caution">
    <text evidence="6">The sequence shown here is derived from an EMBL/GenBank/DDBJ whole genome shotgun (WGS) entry which is preliminary data.</text>
</comment>
<keyword evidence="2" id="KW-0285">Flavoprotein</keyword>
<proteinExistence type="inferred from homology"/>
<dbReference type="Gene3D" id="3.40.462.20">
    <property type="match status" value="1"/>
</dbReference>
<dbReference type="InterPro" id="IPR036318">
    <property type="entry name" value="FAD-bd_PCMH-like_sf"/>
</dbReference>
<comment type="similarity">
    <text evidence="1">Belongs to the oxygen-dependent FAD-linked oxidoreductase family.</text>
</comment>
<dbReference type="Pfam" id="PF01565">
    <property type="entry name" value="FAD_binding_4"/>
    <property type="match status" value="1"/>
</dbReference>
<dbReference type="Gene3D" id="3.30.43.10">
    <property type="entry name" value="Uridine Diphospho-n-acetylenolpyruvylglucosamine Reductase, domain 2"/>
    <property type="match status" value="1"/>
</dbReference>
<evidence type="ECO:0000313" key="7">
    <source>
        <dbReference type="Proteomes" id="UP001610563"/>
    </source>
</evidence>
<name>A0ABR4FKV7_9EURO</name>
<keyword evidence="4" id="KW-0560">Oxidoreductase</keyword>
<evidence type="ECO:0000256" key="4">
    <source>
        <dbReference type="ARBA" id="ARBA00023002"/>
    </source>
</evidence>
<keyword evidence="3" id="KW-0274">FAD</keyword>
<evidence type="ECO:0000256" key="1">
    <source>
        <dbReference type="ARBA" id="ARBA00005466"/>
    </source>
</evidence>
<dbReference type="EMBL" id="JBFTWV010000207">
    <property type="protein sequence ID" value="KAL2783862.1"/>
    <property type="molecule type" value="Genomic_DNA"/>
</dbReference>
<evidence type="ECO:0000313" key="6">
    <source>
        <dbReference type="EMBL" id="KAL2783862.1"/>
    </source>
</evidence>
<dbReference type="PANTHER" id="PTHR42973">
    <property type="entry name" value="BINDING OXIDOREDUCTASE, PUTATIVE (AFU_ORTHOLOGUE AFUA_1G17690)-RELATED"/>
    <property type="match status" value="1"/>
</dbReference>
<evidence type="ECO:0000256" key="2">
    <source>
        <dbReference type="ARBA" id="ARBA00022630"/>
    </source>
</evidence>
<dbReference type="SUPFAM" id="SSF56176">
    <property type="entry name" value="FAD-binding/transporter-associated domain-like"/>
    <property type="match status" value="1"/>
</dbReference>
<dbReference type="InterPro" id="IPR016164">
    <property type="entry name" value="FAD-linked_Oxase-like_C"/>
</dbReference>
<dbReference type="PROSITE" id="PS51387">
    <property type="entry name" value="FAD_PCMH"/>
    <property type="match status" value="1"/>
</dbReference>
<dbReference type="InterPro" id="IPR016167">
    <property type="entry name" value="FAD-bd_PCMH_sub1"/>
</dbReference>
<reference evidence="6 7" key="1">
    <citation type="submission" date="2024-07" db="EMBL/GenBank/DDBJ databases">
        <title>Section-level genome sequencing and comparative genomics of Aspergillus sections Usti and Cavernicolus.</title>
        <authorList>
            <consortium name="Lawrence Berkeley National Laboratory"/>
            <person name="Nybo J.L."/>
            <person name="Vesth T.C."/>
            <person name="Theobald S."/>
            <person name="Frisvad J.C."/>
            <person name="Larsen T.O."/>
            <person name="Kjaerboelling I."/>
            <person name="Rothschild-Mancinelli K."/>
            <person name="Lyhne E.K."/>
            <person name="Kogle M.E."/>
            <person name="Barry K."/>
            <person name="Clum A."/>
            <person name="Na H."/>
            <person name="Ledsgaard L."/>
            <person name="Lin J."/>
            <person name="Lipzen A."/>
            <person name="Kuo A."/>
            <person name="Riley R."/>
            <person name="Mondo S."/>
            <person name="Labutti K."/>
            <person name="Haridas S."/>
            <person name="Pangalinan J."/>
            <person name="Salamov A.A."/>
            <person name="Simmons B.A."/>
            <person name="Magnuson J.K."/>
            <person name="Chen J."/>
            <person name="Drula E."/>
            <person name="Henrissat B."/>
            <person name="Wiebenga A."/>
            <person name="Lubbers R.J."/>
            <person name="Gomes A.C."/>
            <person name="Makela M.R."/>
            <person name="Stajich J."/>
            <person name="Grigoriev I.V."/>
            <person name="Mortensen U.H."/>
            <person name="De Vries R.P."/>
            <person name="Baker S.E."/>
            <person name="Andersen M.R."/>
        </authorList>
    </citation>
    <scope>NUCLEOTIDE SEQUENCE [LARGE SCALE GENOMIC DNA]</scope>
    <source>
        <strain evidence="6 7">CBS 209.92</strain>
    </source>
</reference>